<feature type="transmembrane region" description="Helical" evidence="6">
    <location>
        <begin position="849"/>
        <end position="866"/>
    </location>
</feature>
<evidence type="ECO:0000313" key="8">
    <source>
        <dbReference type="EMBL" id="KPI97657.1"/>
    </source>
</evidence>
<evidence type="ECO:0000256" key="6">
    <source>
        <dbReference type="SAM" id="Phobius"/>
    </source>
</evidence>
<evidence type="ECO:0000256" key="3">
    <source>
        <dbReference type="ARBA" id="ARBA00022692"/>
    </source>
</evidence>
<feature type="domain" description="Kazal-like" evidence="7">
    <location>
        <begin position="358"/>
        <end position="413"/>
    </location>
</feature>
<dbReference type="EMBL" id="KQ459589">
    <property type="protein sequence ID" value="KPI97657.1"/>
    <property type="molecule type" value="Genomic_DNA"/>
</dbReference>
<feature type="transmembrane region" description="Helical" evidence="6">
    <location>
        <begin position="61"/>
        <end position="80"/>
    </location>
</feature>
<name>A0A194PWF4_PAPXU</name>
<gene>
    <name evidence="8" type="ORF">RR46_07404</name>
</gene>
<dbReference type="PANTHER" id="PTHR11388">
    <property type="entry name" value="ORGANIC ANION TRANSPORTER"/>
    <property type="match status" value="1"/>
</dbReference>
<feature type="transmembrane region" description="Helical" evidence="6">
    <location>
        <begin position="1026"/>
        <end position="1050"/>
    </location>
</feature>
<dbReference type="InterPro" id="IPR002350">
    <property type="entry name" value="Kazal_dom"/>
</dbReference>
<feature type="transmembrane region" description="Helical" evidence="6">
    <location>
        <begin position="470"/>
        <end position="494"/>
    </location>
</feature>
<feature type="transmembrane region" description="Helical" evidence="6">
    <location>
        <begin position="878"/>
        <end position="900"/>
    </location>
</feature>
<evidence type="ECO:0000256" key="1">
    <source>
        <dbReference type="ARBA" id="ARBA00004651"/>
    </source>
</evidence>
<feature type="transmembrane region" description="Helical" evidence="6">
    <location>
        <begin position="148"/>
        <end position="170"/>
    </location>
</feature>
<feature type="transmembrane region" description="Helical" evidence="6">
    <location>
        <begin position="113"/>
        <end position="136"/>
    </location>
</feature>
<evidence type="ECO:0000313" key="9">
    <source>
        <dbReference type="Proteomes" id="UP000053268"/>
    </source>
</evidence>
<keyword evidence="5 6" id="KW-0472">Membrane</keyword>
<evidence type="ECO:0000259" key="7">
    <source>
        <dbReference type="PROSITE" id="PS51465"/>
    </source>
</evidence>
<feature type="transmembrane region" description="Helical" evidence="6">
    <location>
        <begin position="31"/>
        <end position="54"/>
    </location>
</feature>
<feature type="transmembrane region" description="Helical" evidence="6">
    <location>
        <begin position="688"/>
        <end position="710"/>
    </location>
</feature>
<accession>A0A194PWF4</accession>
<feature type="transmembrane region" description="Helical" evidence="6">
    <location>
        <begin position="990"/>
        <end position="1014"/>
    </location>
</feature>
<dbReference type="GO" id="GO:0016323">
    <property type="term" value="C:basolateral plasma membrane"/>
    <property type="evidence" value="ECO:0007669"/>
    <property type="project" value="TreeGrafter"/>
</dbReference>
<dbReference type="Gene3D" id="1.20.1720.10">
    <property type="entry name" value="Multidrug resistance protein D"/>
    <property type="match status" value="1"/>
</dbReference>
<proteinExistence type="predicted"/>
<evidence type="ECO:0000256" key="2">
    <source>
        <dbReference type="ARBA" id="ARBA00022475"/>
    </source>
</evidence>
<keyword evidence="3 6" id="KW-0812">Transmembrane</keyword>
<feature type="transmembrane region" description="Helical" evidence="6">
    <location>
        <begin position="606"/>
        <end position="625"/>
    </location>
</feature>
<feature type="transmembrane region" description="Helical" evidence="6">
    <location>
        <begin position="632"/>
        <end position="653"/>
    </location>
</feature>
<dbReference type="Proteomes" id="UP000053268">
    <property type="component" value="Unassembled WGS sequence"/>
</dbReference>
<dbReference type="AlphaFoldDB" id="A0A194PWF4"/>
<feature type="domain" description="Kazal-like" evidence="7">
    <location>
        <begin position="915"/>
        <end position="970"/>
    </location>
</feature>
<dbReference type="PANTHER" id="PTHR11388:SF100">
    <property type="entry name" value="SOLUTE CARRIER ORGANIC ANION TRANSPORTER FAMILY MEMBER 4A1"/>
    <property type="match status" value="1"/>
</dbReference>
<dbReference type="PROSITE" id="PS51465">
    <property type="entry name" value="KAZAL_2"/>
    <property type="match status" value="2"/>
</dbReference>
<reference evidence="8 9" key="1">
    <citation type="journal article" date="2015" name="Nat. Commun.">
        <title>Outbred genome sequencing and CRISPR/Cas9 gene editing in butterflies.</title>
        <authorList>
            <person name="Li X."/>
            <person name="Fan D."/>
            <person name="Zhang W."/>
            <person name="Liu G."/>
            <person name="Zhang L."/>
            <person name="Zhao L."/>
            <person name="Fang X."/>
            <person name="Chen L."/>
            <person name="Dong Y."/>
            <person name="Chen Y."/>
            <person name="Ding Y."/>
            <person name="Zhao R."/>
            <person name="Feng M."/>
            <person name="Zhu Y."/>
            <person name="Feng Y."/>
            <person name="Jiang X."/>
            <person name="Zhu D."/>
            <person name="Xiang H."/>
            <person name="Feng X."/>
            <person name="Li S."/>
            <person name="Wang J."/>
            <person name="Zhang G."/>
            <person name="Kronforst M.R."/>
            <person name="Wang W."/>
        </authorList>
    </citation>
    <scope>NUCLEOTIDE SEQUENCE [LARGE SCALE GENOMIC DNA]</scope>
    <source>
        <strain evidence="8">Ya'a_city_454_Px</strain>
        <tissue evidence="8">Whole body</tissue>
    </source>
</reference>
<feature type="transmembrane region" description="Helical" evidence="6">
    <location>
        <begin position="754"/>
        <end position="772"/>
    </location>
</feature>
<dbReference type="GO" id="GO:0043252">
    <property type="term" value="P:sodium-independent organic anion transport"/>
    <property type="evidence" value="ECO:0007669"/>
    <property type="project" value="TreeGrafter"/>
</dbReference>
<dbReference type="Pfam" id="PF03137">
    <property type="entry name" value="OATP"/>
    <property type="match status" value="2"/>
</dbReference>
<dbReference type="GO" id="GO:0015347">
    <property type="term" value="F:sodium-independent organic anion transmembrane transporter activity"/>
    <property type="evidence" value="ECO:0007669"/>
    <property type="project" value="TreeGrafter"/>
</dbReference>
<protein>
    <submittedName>
        <fullName evidence="8">Solute carrier organic anion transporter family member 2B1</fullName>
    </submittedName>
</protein>
<feature type="transmembrane region" description="Helical" evidence="6">
    <location>
        <begin position="561"/>
        <end position="582"/>
    </location>
</feature>
<sequence>MIGIIITVTLAEIVAYRLLKQNNKAGDLPHYLPDLLILLLALLEAMLSPFIGWVGSSRRRGMVVTACLVSGVSALLLFALPKVTVPESVGYCNGNNTAPELGLTPSTPFRLSIILFTFIVFGITRVIIICHGIIYMDNRSPTRLSMHYGVLSTYRLMSLVVAYNVLTPIVETNLTVQILLIAIGMTLSGIQVYLSTPKLNEEEEEPRIITNDISETSPFVSNVTKSSNLGFGKHIILYVYRVFSNTLITTQMVAMGLIAAAVWGFAYHQTDYLRAKYYLHLDRNSAFNNAEMLRYHAVVLAVAYKGLRFTPPLMPSIIRLDVLKHTATMCFFSIIAYVALMLATNCNTGSMAGLHGNHYIQPQCSQTCGCAPQWQEFAPVCVADQMTTYMSPCHAGCSGIEEVDGLQVFTNCTCTTSYHAIKGPCSTNSCTGAFQFHQMLFAMLLSFAALSFQAQGTLLLRIVEPRDKSVLLGLTGGFIALFAFVFGHLIFIRISETNCIWWQGGRCHLHSKQHPYSMAIASGSMVLFAFIITLTSVVCIKLADRRRAKTTQKLWHFLRTYILTVARFDLFLQGALLIVVLLETNVYLLLRRNAGTGFLRSINEDWVKLGTAGAEFLLGAALGWWGRSWRNLALSGCLGITAASGLVVLAFPYEESHPLAVELCGGGTISAYRSLTSGEDLYMSARTAFLVLTAVLCALTKISVWAHGLTYLDDHEPQNGPYFYGILISIRLSLGLNGQSWLRPGAVEADWWHAHISLCMLTLMFSVLFTLFPKRMPQFKEIENYDTEFLSSLRRVLCNRSLMLQTLALSLLYAGLFGFISYDTEFVQARYHIESLRNDPRTSRAINDIFRSLVIIFFVTVFRFRFSSRRSDGVKATTASRVGGVVALFVCAFFSVVAALGCGVGGGDIAGLDDVYTQPDCSAHCGCNTANYGFSPVCAVDTHTMYFSPCDAGCEQYEDLNGFVLFENCTCGLQRAIRGSCSVASCQSTYSFYLLFFALTLAAAGASITMQGMVVLRSVRRRDKPLALGVSSAIIGLLAHLLGHLFYMLISYLTCAYTENGVCIFHHPTIWWMAATSAILCVLSAVVSLLTSRIPPIPGVFLTADHNGS</sequence>
<keyword evidence="2" id="KW-1003">Cell membrane</keyword>
<keyword evidence="9" id="KW-1185">Reference proteome</keyword>
<feature type="transmembrane region" description="Helical" evidence="6">
    <location>
        <begin position="514"/>
        <end position="540"/>
    </location>
</feature>
<organism evidence="8 9">
    <name type="scientific">Papilio xuthus</name>
    <name type="common">Asian swallowtail butterfly</name>
    <dbReference type="NCBI Taxonomy" id="66420"/>
    <lineage>
        <taxon>Eukaryota</taxon>
        <taxon>Metazoa</taxon>
        <taxon>Ecdysozoa</taxon>
        <taxon>Arthropoda</taxon>
        <taxon>Hexapoda</taxon>
        <taxon>Insecta</taxon>
        <taxon>Pterygota</taxon>
        <taxon>Neoptera</taxon>
        <taxon>Endopterygota</taxon>
        <taxon>Lepidoptera</taxon>
        <taxon>Glossata</taxon>
        <taxon>Ditrysia</taxon>
        <taxon>Papilionoidea</taxon>
        <taxon>Papilionidae</taxon>
        <taxon>Papilioninae</taxon>
        <taxon>Papilio</taxon>
    </lineage>
</organism>
<keyword evidence="4 6" id="KW-1133">Transmembrane helix</keyword>
<feature type="transmembrane region" description="Helical" evidence="6">
    <location>
        <begin position="439"/>
        <end position="463"/>
    </location>
</feature>
<feature type="transmembrane region" description="Helical" evidence="6">
    <location>
        <begin position="242"/>
        <end position="266"/>
    </location>
</feature>
<feature type="transmembrane region" description="Helical" evidence="6">
    <location>
        <begin position="325"/>
        <end position="344"/>
    </location>
</feature>
<feature type="transmembrane region" description="Helical" evidence="6">
    <location>
        <begin position="1070"/>
        <end position="1090"/>
    </location>
</feature>
<comment type="subcellular location">
    <subcellularLocation>
        <location evidence="1">Cell membrane</location>
        <topology evidence="1">Multi-pass membrane protein</topology>
    </subcellularLocation>
</comment>
<evidence type="ECO:0000256" key="4">
    <source>
        <dbReference type="ARBA" id="ARBA00022989"/>
    </source>
</evidence>
<dbReference type="InterPro" id="IPR004156">
    <property type="entry name" value="OATP"/>
</dbReference>
<feature type="transmembrane region" description="Helical" evidence="6">
    <location>
        <begin position="802"/>
        <end position="822"/>
    </location>
</feature>
<feature type="transmembrane region" description="Helical" evidence="6">
    <location>
        <begin position="722"/>
        <end position="742"/>
    </location>
</feature>
<evidence type="ECO:0000256" key="5">
    <source>
        <dbReference type="ARBA" id="ARBA00023136"/>
    </source>
</evidence>